<dbReference type="EMBL" id="CASHTH010002487">
    <property type="protein sequence ID" value="CAI8030598.1"/>
    <property type="molecule type" value="Genomic_DNA"/>
</dbReference>
<reference evidence="1" key="1">
    <citation type="submission" date="2023-03" db="EMBL/GenBank/DDBJ databases">
        <authorList>
            <person name="Steffen K."/>
            <person name="Cardenas P."/>
        </authorList>
    </citation>
    <scope>NUCLEOTIDE SEQUENCE</scope>
</reference>
<dbReference type="Proteomes" id="UP001174909">
    <property type="component" value="Unassembled WGS sequence"/>
</dbReference>
<dbReference type="AlphaFoldDB" id="A0AA35SII5"/>
<sequence>MNAVYNTRALNRDHDFLEDYEDIDDEADVDDQLNLLQLNNSFFWTYNLSESWNLTLADVFTYGEQDERYITPPKEEDSYDFETQALTNTVVANLKFITNPNAYHYKEVNLYAERIDGTTDLYQQALFPNLNRQGQEGEGDASSTAFGVNWDVFTDVNLWLEYTDLNPAETSRNFVRRYFDASGNLYEVFSSSNRAKQFVGELTVKF</sequence>
<comment type="caution">
    <text evidence="1">The sequence shown here is derived from an EMBL/GenBank/DDBJ whole genome shotgun (WGS) entry which is preliminary data.</text>
</comment>
<name>A0AA35SII5_GEOBA</name>
<evidence type="ECO:0000313" key="2">
    <source>
        <dbReference type="Proteomes" id="UP001174909"/>
    </source>
</evidence>
<keyword evidence="2" id="KW-1185">Reference proteome</keyword>
<accession>A0AA35SII5</accession>
<protein>
    <submittedName>
        <fullName evidence="1">Uncharacterized protein</fullName>
    </submittedName>
</protein>
<proteinExistence type="predicted"/>
<organism evidence="1 2">
    <name type="scientific">Geodia barretti</name>
    <name type="common">Barrett's horny sponge</name>
    <dbReference type="NCBI Taxonomy" id="519541"/>
    <lineage>
        <taxon>Eukaryota</taxon>
        <taxon>Metazoa</taxon>
        <taxon>Porifera</taxon>
        <taxon>Demospongiae</taxon>
        <taxon>Heteroscleromorpha</taxon>
        <taxon>Tetractinellida</taxon>
        <taxon>Astrophorina</taxon>
        <taxon>Geodiidae</taxon>
        <taxon>Geodia</taxon>
    </lineage>
</organism>
<evidence type="ECO:0000313" key="1">
    <source>
        <dbReference type="EMBL" id="CAI8030598.1"/>
    </source>
</evidence>
<gene>
    <name evidence="1" type="ORF">GBAR_LOCUS17332</name>
</gene>